<dbReference type="Pfam" id="PF22936">
    <property type="entry name" value="Pol_BBD"/>
    <property type="match status" value="1"/>
</dbReference>
<sequence>MVLQEVLMEKISFAWWKRLETLYATMFLANHLVLKQRLFTFRMNEGDADSNEEDVADANLTDESGDDFLLVSTSDNSKLTSEWIQNSGCSFYMCPNREWFSTYSLVVGGVECMRNDSSSKVIGIGTIKIRMHDGMIKALSDVKYVLDL</sequence>
<dbReference type="EMBL" id="JAIQCV010000009">
    <property type="protein sequence ID" value="KAH1064004.1"/>
    <property type="molecule type" value="Genomic_DNA"/>
</dbReference>
<evidence type="ECO:0000313" key="2">
    <source>
        <dbReference type="EMBL" id="KAH1064004.1"/>
    </source>
</evidence>
<evidence type="ECO:0000313" key="3">
    <source>
        <dbReference type="Proteomes" id="UP000828251"/>
    </source>
</evidence>
<evidence type="ECO:0000259" key="1">
    <source>
        <dbReference type="Pfam" id="PF22936"/>
    </source>
</evidence>
<name>A0A9D3UXX5_9ROSI</name>
<protein>
    <recommendedName>
        <fullName evidence="1">Retrovirus-related Pol polyprotein from transposon TNT 1-94-like beta-barrel domain-containing protein</fullName>
    </recommendedName>
</protein>
<dbReference type="Proteomes" id="UP000828251">
    <property type="component" value="Unassembled WGS sequence"/>
</dbReference>
<proteinExistence type="predicted"/>
<gene>
    <name evidence="2" type="ORF">J1N35_028991</name>
</gene>
<feature type="domain" description="Retrovirus-related Pol polyprotein from transposon TNT 1-94-like beta-barrel" evidence="1">
    <location>
        <begin position="83"/>
        <end position="148"/>
    </location>
</feature>
<accession>A0A9D3UXX5</accession>
<organism evidence="2 3">
    <name type="scientific">Gossypium stocksii</name>
    <dbReference type="NCBI Taxonomy" id="47602"/>
    <lineage>
        <taxon>Eukaryota</taxon>
        <taxon>Viridiplantae</taxon>
        <taxon>Streptophyta</taxon>
        <taxon>Embryophyta</taxon>
        <taxon>Tracheophyta</taxon>
        <taxon>Spermatophyta</taxon>
        <taxon>Magnoliopsida</taxon>
        <taxon>eudicotyledons</taxon>
        <taxon>Gunneridae</taxon>
        <taxon>Pentapetalae</taxon>
        <taxon>rosids</taxon>
        <taxon>malvids</taxon>
        <taxon>Malvales</taxon>
        <taxon>Malvaceae</taxon>
        <taxon>Malvoideae</taxon>
        <taxon>Gossypium</taxon>
    </lineage>
</organism>
<reference evidence="2 3" key="1">
    <citation type="journal article" date="2021" name="Plant Biotechnol. J.">
        <title>Multi-omics assisted identification of the key and species-specific regulatory components of drought-tolerant mechanisms in Gossypium stocksii.</title>
        <authorList>
            <person name="Yu D."/>
            <person name="Ke L."/>
            <person name="Zhang D."/>
            <person name="Wu Y."/>
            <person name="Sun Y."/>
            <person name="Mei J."/>
            <person name="Sun J."/>
            <person name="Sun Y."/>
        </authorList>
    </citation>
    <scope>NUCLEOTIDE SEQUENCE [LARGE SCALE GENOMIC DNA]</scope>
    <source>
        <strain evidence="3">cv. E1</strain>
        <tissue evidence="2">Leaf</tissue>
    </source>
</reference>
<dbReference type="OrthoDB" id="1750507at2759"/>
<dbReference type="InterPro" id="IPR054722">
    <property type="entry name" value="PolX-like_BBD"/>
</dbReference>
<dbReference type="AlphaFoldDB" id="A0A9D3UXX5"/>
<keyword evidence="3" id="KW-1185">Reference proteome</keyword>
<comment type="caution">
    <text evidence="2">The sequence shown here is derived from an EMBL/GenBank/DDBJ whole genome shotgun (WGS) entry which is preliminary data.</text>
</comment>